<feature type="compositionally biased region" description="Polar residues" evidence="1">
    <location>
        <begin position="88"/>
        <end position="111"/>
    </location>
</feature>
<proteinExistence type="predicted"/>
<name>A0AAD4C418_BOLED</name>
<keyword evidence="3" id="KW-1185">Reference proteome</keyword>
<feature type="region of interest" description="Disordered" evidence="1">
    <location>
        <begin position="44"/>
        <end position="67"/>
    </location>
</feature>
<organism evidence="2 3">
    <name type="scientific">Boletus edulis BED1</name>
    <dbReference type="NCBI Taxonomy" id="1328754"/>
    <lineage>
        <taxon>Eukaryota</taxon>
        <taxon>Fungi</taxon>
        <taxon>Dikarya</taxon>
        <taxon>Basidiomycota</taxon>
        <taxon>Agaricomycotina</taxon>
        <taxon>Agaricomycetes</taxon>
        <taxon>Agaricomycetidae</taxon>
        <taxon>Boletales</taxon>
        <taxon>Boletineae</taxon>
        <taxon>Boletaceae</taxon>
        <taxon>Boletoideae</taxon>
        <taxon>Boletus</taxon>
    </lineage>
</organism>
<evidence type="ECO:0000256" key="1">
    <source>
        <dbReference type="SAM" id="MobiDB-lite"/>
    </source>
</evidence>
<evidence type="ECO:0000313" key="2">
    <source>
        <dbReference type="EMBL" id="KAF8447623.1"/>
    </source>
</evidence>
<reference evidence="2" key="1">
    <citation type="submission" date="2019-10" db="EMBL/GenBank/DDBJ databases">
        <authorList>
            <consortium name="DOE Joint Genome Institute"/>
            <person name="Kuo A."/>
            <person name="Miyauchi S."/>
            <person name="Kiss E."/>
            <person name="Drula E."/>
            <person name="Kohler A."/>
            <person name="Sanchez-Garcia M."/>
            <person name="Andreopoulos B."/>
            <person name="Barry K.W."/>
            <person name="Bonito G."/>
            <person name="Buee M."/>
            <person name="Carver A."/>
            <person name="Chen C."/>
            <person name="Cichocki N."/>
            <person name="Clum A."/>
            <person name="Culley D."/>
            <person name="Crous P.W."/>
            <person name="Fauchery L."/>
            <person name="Girlanda M."/>
            <person name="Hayes R."/>
            <person name="Keri Z."/>
            <person name="LaButti K."/>
            <person name="Lipzen A."/>
            <person name="Lombard V."/>
            <person name="Magnuson J."/>
            <person name="Maillard F."/>
            <person name="Morin E."/>
            <person name="Murat C."/>
            <person name="Nolan M."/>
            <person name="Ohm R."/>
            <person name="Pangilinan J."/>
            <person name="Pereira M."/>
            <person name="Perotto S."/>
            <person name="Peter M."/>
            <person name="Riley R."/>
            <person name="Sitrit Y."/>
            <person name="Stielow B."/>
            <person name="Szollosi G."/>
            <person name="Zifcakova L."/>
            <person name="Stursova M."/>
            <person name="Spatafora J.W."/>
            <person name="Tedersoo L."/>
            <person name="Vaario L.-M."/>
            <person name="Yamada A."/>
            <person name="Yan M."/>
            <person name="Wang P."/>
            <person name="Xu J."/>
            <person name="Bruns T."/>
            <person name="Baldrian P."/>
            <person name="Vilgalys R."/>
            <person name="Henrissat B."/>
            <person name="Grigoriev I.V."/>
            <person name="Hibbett D."/>
            <person name="Nagy L.G."/>
            <person name="Martin F.M."/>
        </authorList>
    </citation>
    <scope>NUCLEOTIDE SEQUENCE</scope>
    <source>
        <strain evidence="2">BED1</strain>
    </source>
</reference>
<dbReference type="Proteomes" id="UP001194468">
    <property type="component" value="Unassembled WGS sequence"/>
</dbReference>
<dbReference type="AlphaFoldDB" id="A0AAD4C418"/>
<dbReference type="EMBL" id="WHUW01000004">
    <property type="protein sequence ID" value="KAF8447623.1"/>
    <property type="molecule type" value="Genomic_DNA"/>
</dbReference>
<evidence type="ECO:0000313" key="3">
    <source>
        <dbReference type="Proteomes" id="UP001194468"/>
    </source>
</evidence>
<accession>A0AAD4C418</accession>
<reference evidence="2" key="2">
    <citation type="journal article" date="2020" name="Nat. Commun.">
        <title>Large-scale genome sequencing of mycorrhizal fungi provides insights into the early evolution of symbiotic traits.</title>
        <authorList>
            <person name="Miyauchi S."/>
            <person name="Kiss E."/>
            <person name="Kuo A."/>
            <person name="Drula E."/>
            <person name="Kohler A."/>
            <person name="Sanchez-Garcia M."/>
            <person name="Morin E."/>
            <person name="Andreopoulos B."/>
            <person name="Barry K.W."/>
            <person name="Bonito G."/>
            <person name="Buee M."/>
            <person name="Carver A."/>
            <person name="Chen C."/>
            <person name="Cichocki N."/>
            <person name="Clum A."/>
            <person name="Culley D."/>
            <person name="Crous P.W."/>
            <person name="Fauchery L."/>
            <person name="Girlanda M."/>
            <person name="Hayes R.D."/>
            <person name="Keri Z."/>
            <person name="LaButti K."/>
            <person name="Lipzen A."/>
            <person name="Lombard V."/>
            <person name="Magnuson J."/>
            <person name="Maillard F."/>
            <person name="Murat C."/>
            <person name="Nolan M."/>
            <person name="Ohm R.A."/>
            <person name="Pangilinan J."/>
            <person name="Pereira M.F."/>
            <person name="Perotto S."/>
            <person name="Peter M."/>
            <person name="Pfister S."/>
            <person name="Riley R."/>
            <person name="Sitrit Y."/>
            <person name="Stielow J.B."/>
            <person name="Szollosi G."/>
            <person name="Zifcakova L."/>
            <person name="Stursova M."/>
            <person name="Spatafora J.W."/>
            <person name="Tedersoo L."/>
            <person name="Vaario L.M."/>
            <person name="Yamada A."/>
            <person name="Yan M."/>
            <person name="Wang P."/>
            <person name="Xu J."/>
            <person name="Bruns T."/>
            <person name="Baldrian P."/>
            <person name="Vilgalys R."/>
            <person name="Dunand C."/>
            <person name="Henrissat B."/>
            <person name="Grigoriev I.V."/>
            <person name="Hibbett D."/>
            <person name="Nagy L.G."/>
            <person name="Martin F.M."/>
        </authorList>
    </citation>
    <scope>NUCLEOTIDE SEQUENCE</scope>
    <source>
        <strain evidence="2">BED1</strain>
    </source>
</reference>
<comment type="caution">
    <text evidence="2">The sequence shown here is derived from an EMBL/GenBank/DDBJ whole genome shotgun (WGS) entry which is preliminary data.</text>
</comment>
<gene>
    <name evidence="2" type="ORF">L210DRAFT_850103</name>
</gene>
<protein>
    <submittedName>
        <fullName evidence="2">Uncharacterized protein</fullName>
    </submittedName>
</protein>
<sequence>MLNPGTSNAIPQSIAVPIRPRQVSIESKDDKKKGLFGLFRTRTLSSKAVDPPPFPSTTSASLEQGKVHPDVLAAPLTTTPVPRAATSAPKQSHSMPPAVASTSTRAASQTKFRSRAPDPTVIPPPRQKTREQKDVTPHMFTPFKFLTMHSKRNRTVSAASLDVCDGNTATNTVIGSPDQSTVSQAQPLPAIIPPATRDPLVAASEWRDREEAARRQRKTHRIRRPGVTFDLEEEPPSPAPGTANKRKRLVRRPSGRAPTPGPPHG</sequence>
<feature type="region of interest" description="Disordered" evidence="1">
    <location>
        <begin position="81"/>
        <end position="133"/>
    </location>
</feature>
<feature type="compositionally biased region" description="Basic residues" evidence="1">
    <location>
        <begin position="215"/>
        <end position="224"/>
    </location>
</feature>
<feature type="compositionally biased region" description="Basic residues" evidence="1">
    <location>
        <begin position="244"/>
        <end position="254"/>
    </location>
</feature>
<feature type="region of interest" description="Disordered" evidence="1">
    <location>
        <begin position="206"/>
        <end position="265"/>
    </location>
</feature>